<evidence type="ECO:0000313" key="1">
    <source>
        <dbReference type="EMBL" id="MEQ2213205.1"/>
    </source>
</evidence>
<feature type="non-terminal residue" evidence="1">
    <location>
        <position position="1"/>
    </location>
</feature>
<keyword evidence="2" id="KW-1185">Reference proteome</keyword>
<dbReference type="EMBL" id="JAHRIN010061213">
    <property type="protein sequence ID" value="MEQ2213205.1"/>
    <property type="molecule type" value="Genomic_DNA"/>
</dbReference>
<proteinExistence type="predicted"/>
<accession>A0ABV0RY53</accession>
<protein>
    <submittedName>
        <fullName evidence="1">Uncharacterized protein</fullName>
    </submittedName>
</protein>
<reference evidence="1 2" key="1">
    <citation type="submission" date="2021-06" db="EMBL/GenBank/DDBJ databases">
        <authorList>
            <person name="Palmer J.M."/>
        </authorList>
    </citation>
    <scope>NUCLEOTIDE SEQUENCE [LARGE SCALE GENOMIC DNA]</scope>
    <source>
        <strain evidence="1 2">XC_2019</strain>
        <tissue evidence="1">Muscle</tissue>
    </source>
</reference>
<evidence type="ECO:0000313" key="2">
    <source>
        <dbReference type="Proteomes" id="UP001434883"/>
    </source>
</evidence>
<dbReference type="Proteomes" id="UP001434883">
    <property type="component" value="Unassembled WGS sequence"/>
</dbReference>
<organism evidence="1 2">
    <name type="scientific">Xenoophorus captivus</name>
    <dbReference type="NCBI Taxonomy" id="1517983"/>
    <lineage>
        <taxon>Eukaryota</taxon>
        <taxon>Metazoa</taxon>
        <taxon>Chordata</taxon>
        <taxon>Craniata</taxon>
        <taxon>Vertebrata</taxon>
        <taxon>Euteleostomi</taxon>
        <taxon>Actinopterygii</taxon>
        <taxon>Neopterygii</taxon>
        <taxon>Teleostei</taxon>
        <taxon>Neoteleostei</taxon>
        <taxon>Acanthomorphata</taxon>
        <taxon>Ovalentaria</taxon>
        <taxon>Atherinomorphae</taxon>
        <taxon>Cyprinodontiformes</taxon>
        <taxon>Goodeidae</taxon>
        <taxon>Xenoophorus</taxon>
    </lineage>
</organism>
<name>A0ABV0RY53_9TELE</name>
<gene>
    <name evidence="1" type="ORF">XENOCAPTIV_011152</name>
</gene>
<comment type="caution">
    <text evidence="1">The sequence shown here is derived from an EMBL/GenBank/DDBJ whole genome shotgun (WGS) entry which is preliminary data.</text>
</comment>
<sequence>FSIKATSPLFPNLSSNQHTVDSQAGSDTKLTVEDLFKPEFKVHDPEAKWINGEFCTLVFTACWSHSYNEMDHLLALF</sequence>